<evidence type="ECO:0000256" key="1">
    <source>
        <dbReference type="ARBA" id="ARBA00012391"/>
    </source>
</evidence>
<keyword evidence="4" id="KW-0547">Nucleotide-binding</keyword>
<dbReference type="InterPro" id="IPR044139">
    <property type="entry name" value="CysN_NoDQ_III"/>
</dbReference>
<dbReference type="InterPro" id="IPR054696">
    <property type="entry name" value="GTP-eEF1A_C"/>
</dbReference>
<dbReference type="EC" id="2.7.7.4" evidence="1"/>
<dbReference type="GO" id="GO:0003924">
    <property type="term" value="F:GTPase activity"/>
    <property type="evidence" value="ECO:0007669"/>
    <property type="project" value="InterPro"/>
</dbReference>
<evidence type="ECO:0000259" key="7">
    <source>
        <dbReference type="PROSITE" id="PS51722"/>
    </source>
</evidence>
<sequence>MTITEAPLAQSTLFRFATAGSVDDGKSTLVGRLLHDSKAILADTLDAVTRTSADRGFGGEGGSTQKIDLALLTDGLRAEREQGITIDVAYRYFATDRRSFILADCPGHVQYTKNTVTGASTADAVVVLIDARKGVLEQTRRHLSVLRLLRVPNVVVAVNKIDLVDFREDTFRAIEADVQAVAAQIGVTDVLVVPVSALEGDNVVERSAHTPWYTGPSLLDVLETLPTTDEVERGLEPFRFPVQLVIRPQGALAPDLADADDAGTSFRDYRAYAGQVASGSVSVGDAITVLPSGSTASVVGIDFAGRTLDRAVAPQSVSLRLSAEIDIARGDVIAATGTFGEVSQDLYAELCWLSTRPLREGSKVLIKHGSKTVQGLIRAVTGKLDLETFELGAASGLELNDIGAAQIRLASALPIETYALHRRTGAFLVIDPQDGNTLAAGLVRDHPGDHEDERYSI</sequence>
<dbReference type="InterPro" id="IPR009000">
    <property type="entry name" value="Transl_B-barrel_sf"/>
</dbReference>
<name>A0A2V5L8V1_9MICC</name>
<dbReference type="GO" id="GO:0005525">
    <property type="term" value="F:GTP binding"/>
    <property type="evidence" value="ECO:0007669"/>
    <property type="project" value="UniProtKB-KW"/>
</dbReference>
<dbReference type="InterPro" id="IPR041757">
    <property type="entry name" value="CysN_GTP-bd"/>
</dbReference>
<feature type="domain" description="Tr-type G" evidence="7">
    <location>
        <begin position="11"/>
        <end position="230"/>
    </location>
</feature>
<dbReference type="CDD" id="cd04166">
    <property type="entry name" value="CysN_ATPS"/>
    <property type="match status" value="1"/>
</dbReference>
<keyword evidence="2 8" id="KW-0808">Transferase</keyword>
<dbReference type="CDD" id="cd03695">
    <property type="entry name" value="CysN_NodQ_II"/>
    <property type="match status" value="1"/>
</dbReference>
<dbReference type="FunFam" id="3.40.50.300:FF:000119">
    <property type="entry name" value="Sulfate adenylyltransferase subunit 1"/>
    <property type="match status" value="1"/>
</dbReference>
<dbReference type="SUPFAM" id="SSF52540">
    <property type="entry name" value="P-loop containing nucleoside triphosphate hydrolases"/>
    <property type="match status" value="1"/>
</dbReference>
<dbReference type="PANTHER" id="PTHR23115">
    <property type="entry name" value="TRANSLATION FACTOR"/>
    <property type="match status" value="1"/>
</dbReference>
<dbReference type="Gene3D" id="2.40.30.10">
    <property type="entry name" value="Translation factors"/>
    <property type="match status" value="2"/>
</dbReference>
<evidence type="ECO:0000313" key="9">
    <source>
        <dbReference type="Proteomes" id="UP000247832"/>
    </source>
</evidence>
<dbReference type="InterPro" id="IPR009001">
    <property type="entry name" value="Transl_elong_EF1A/Init_IF2_C"/>
</dbReference>
<dbReference type="InterPro" id="IPR050100">
    <property type="entry name" value="TRAFAC_GTPase_members"/>
</dbReference>
<dbReference type="Proteomes" id="UP000247832">
    <property type="component" value="Unassembled WGS sequence"/>
</dbReference>
<dbReference type="OrthoDB" id="9804504at2"/>
<keyword evidence="3 8" id="KW-0548">Nucleotidyltransferase</keyword>
<dbReference type="Gene3D" id="3.40.50.300">
    <property type="entry name" value="P-loop containing nucleotide triphosphate hydrolases"/>
    <property type="match status" value="1"/>
</dbReference>
<dbReference type="GO" id="GO:0004781">
    <property type="term" value="F:sulfate adenylyltransferase (ATP) activity"/>
    <property type="evidence" value="ECO:0007669"/>
    <property type="project" value="UniProtKB-EC"/>
</dbReference>
<dbReference type="SUPFAM" id="SSF50447">
    <property type="entry name" value="Translation proteins"/>
    <property type="match status" value="1"/>
</dbReference>
<organism evidence="8 9">
    <name type="scientific">Arthrobacter livingstonensis</name>
    <dbReference type="NCBI Taxonomy" id="670078"/>
    <lineage>
        <taxon>Bacteria</taxon>
        <taxon>Bacillati</taxon>
        <taxon>Actinomycetota</taxon>
        <taxon>Actinomycetes</taxon>
        <taxon>Micrococcales</taxon>
        <taxon>Micrococcaceae</taxon>
        <taxon>Arthrobacter</taxon>
    </lineage>
</organism>
<dbReference type="InterPro" id="IPR011779">
    <property type="entry name" value="SO4_adenylTrfase_lsu"/>
</dbReference>
<dbReference type="RefSeq" id="WP_110500544.1">
    <property type="nucleotide sequence ID" value="NZ_QJVD01000007.1"/>
</dbReference>
<dbReference type="PROSITE" id="PS51722">
    <property type="entry name" value="G_TR_2"/>
    <property type="match status" value="1"/>
</dbReference>
<keyword evidence="5" id="KW-0067">ATP-binding</keyword>
<dbReference type="Pfam" id="PF22594">
    <property type="entry name" value="GTP-eEF1A_C"/>
    <property type="match status" value="1"/>
</dbReference>
<protein>
    <recommendedName>
        <fullName evidence="1">sulfate adenylyltransferase</fullName>
        <ecNumber evidence="1">2.7.7.4</ecNumber>
    </recommendedName>
</protein>
<accession>A0A2V5L8V1</accession>
<evidence type="ECO:0000256" key="4">
    <source>
        <dbReference type="ARBA" id="ARBA00022741"/>
    </source>
</evidence>
<dbReference type="CDD" id="cd04095">
    <property type="entry name" value="CysN_NoDQ_III"/>
    <property type="match status" value="1"/>
</dbReference>
<reference evidence="8 9" key="1">
    <citation type="submission" date="2018-05" db="EMBL/GenBank/DDBJ databases">
        <title>Genetic diversity of glacier-inhabiting Cryobacterium bacteria in China and description of Cryobacterium mengkeensis sp. nov. and Arthrobacter glacialis sp. nov.</title>
        <authorList>
            <person name="Liu Q."/>
            <person name="Xin Y.-H."/>
        </authorList>
    </citation>
    <scope>NUCLEOTIDE SEQUENCE [LARGE SCALE GENOMIC DNA]</scope>
    <source>
        <strain evidence="8 9">LI2</strain>
    </source>
</reference>
<dbReference type="GO" id="GO:0005524">
    <property type="term" value="F:ATP binding"/>
    <property type="evidence" value="ECO:0007669"/>
    <property type="project" value="UniProtKB-KW"/>
</dbReference>
<proteinExistence type="predicted"/>
<evidence type="ECO:0000256" key="6">
    <source>
        <dbReference type="ARBA" id="ARBA00023134"/>
    </source>
</evidence>
<evidence type="ECO:0000313" key="8">
    <source>
        <dbReference type="EMBL" id="PYI67869.1"/>
    </source>
</evidence>
<dbReference type="Pfam" id="PF00009">
    <property type="entry name" value="GTP_EFTU"/>
    <property type="match status" value="1"/>
</dbReference>
<dbReference type="GO" id="GO:0006790">
    <property type="term" value="P:sulfur compound metabolic process"/>
    <property type="evidence" value="ECO:0007669"/>
    <property type="project" value="InterPro"/>
</dbReference>
<dbReference type="AlphaFoldDB" id="A0A2V5L8V1"/>
<dbReference type="InterPro" id="IPR031157">
    <property type="entry name" value="G_TR_CS"/>
</dbReference>
<comment type="caution">
    <text evidence="8">The sequence shown here is derived from an EMBL/GenBank/DDBJ whole genome shotgun (WGS) entry which is preliminary data.</text>
</comment>
<evidence type="ECO:0000256" key="5">
    <source>
        <dbReference type="ARBA" id="ARBA00022840"/>
    </source>
</evidence>
<keyword evidence="6" id="KW-0342">GTP-binding</keyword>
<evidence type="ECO:0000256" key="3">
    <source>
        <dbReference type="ARBA" id="ARBA00022695"/>
    </source>
</evidence>
<dbReference type="SUPFAM" id="SSF50465">
    <property type="entry name" value="EF-Tu/eEF-1alpha/eIF2-gamma C-terminal domain"/>
    <property type="match status" value="1"/>
</dbReference>
<gene>
    <name evidence="8" type="ORF">CVV68_08365</name>
</gene>
<dbReference type="EMBL" id="QJVD01000007">
    <property type="protein sequence ID" value="PYI67869.1"/>
    <property type="molecule type" value="Genomic_DNA"/>
</dbReference>
<dbReference type="PRINTS" id="PR00315">
    <property type="entry name" value="ELONGATNFCT"/>
</dbReference>
<dbReference type="InterPro" id="IPR027417">
    <property type="entry name" value="P-loop_NTPase"/>
</dbReference>
<dbReference type="InterPro" id="IPR044138">
    <property type="entry name" value="CysN_II"/>
</dbReference>
<dbReference type="NCBIfam" id="TIGR02034">
    <property type="entry name" value="CysN"/>
    <property type="match status" value="1"/>
</dbReference>
<dbReference type="PROSITE" id="PS00301">
    <property type="entry name" value="G_TR_1"/>
    <property type="match status" value="1"/>
</dbReference>
<keyword evidence="9" id="KW-1185">Reference proteome</keyword>
<evidence type="ECO:0000256" key="2">
    <source>
        <dbReference type="ARBA" id="ARBA00022679"/>
    </source>
</evidence>
<dbReference type="InterPro" id="IPR000795">
    <property type="entry name" value="T_Tr_GTP-bd_dom"/>
</dbReference>